<evidence type="ECO:0000256" key="2">
    <source>
        <dbReference type="ARBA" id="ARBA00023152"/>
    </source>
</evidence>
<dbReference type="InterPro" id="IPR035966">
    <property type="entry name" value="PKF_sf"/>
</dbReference>
<dbReference type="GO" id="GO:0015979">
    <property type="term" value="P:photosynthesis"/>
    <property type="evidence" value="ECO:0007669"/>
    <property type="project" value="TreeGrafter"/>
</dbReference>
<evidence type="ECO:0000256" key="1">
    <source>
        <dbReference type="ARBA" id="ARBA00022490"/>
    </source>
</evidence>
<dbReference type="GO" id="GO:0005829">
    <property type="term" value="C:cytosol"/>
    <property type="evidence" value="ECO:0007669"/>
    <property type="project" value="TreeGrafter"/>
</dbReference>
<protein>
    <recommendedName>
        <fullName evidence="4">Phosphofructokinase domain-containing protein</fullName>
    </recommendedName>
</protein>
<keyword evidence="1" id="KW-0963">Cytoplasm</keyword>
<reference evidence="3" key="1">
    <citation type="submission" date="2019-03" db="EMBL/GenBank/DDBJ databases">
        <authorList>
            <person name="Mank J."/>
            <person name="Almeida P."/>
        </authorList>
    </citation>
    <scope>NUCLEOTIDE SEQUENCE</scope>
    <source>
        <strain evidence="3">78183</strain>
    </source>
</reference>
<dbReference type="SUPFAM" id="SSF53784">
    <property type="entry name" value="Phosphofructokinase"/>
    <property type="match status" value="1"/>
</dbReference>
<proteinExistence type="predicted"/>
<dbReference type="PANTHER" id="PTHR43650">
    <property type="entry name" value="PYROPHOSPHATE--FRUCTOSE 6-PHOSPHATE 1-PHOSPHOTRANSFERASE"/>
    <property type="match status" value="1"/>
</dbReference>
<dbReference type="GO" id="GO:0009749">
    <property type="term" value="P:response to glucose"/>
    <property type="evidence" value="ECO:0007669"/>
    <property type="project" value="TreeGrafter"/>
</dbReference>
<evidence type="ECO:0000313" key="3">
    <source>
        <dbReference type="EMBL" id="VFU27650.1"/>
    </source>
</evidence>
<dbReference type="EMBL" id="CAADRP010000391">
    <property type="protein sequence ID" value="VFU27650.1"/>
    <property type="molecule type" value="Genomic_DNA"/>
</dbReference>
<gene>
    <name evidence="3" type="ORF">SVIM_LOCUS85282</name>
</gene>
<accession>A0A6N2KGQ0</accession>
<dbReference type="GO" id="GO:0047334">
    <property type="term" value="F:diphosphate-fructose-6-phosphate 1-phosphotransferase activity"/>
    <property type="evidence" value="ECO:0007669"/>
    <property type="project" value="TreeGrafter"/>
</dbReference>
<organism evidence="3">
    <name type="scientific">Salix viminalis</name>
    <name type="common">Common osier</name>
    <name type="synonym">Basket willow</name>
    <dbReference type="NCBI Taxonomy" id="40686"/>
    <lineage>
        <taxon>Eukaryota</taxon>
        <taxon>Viridiplantae</taxon>
        <taxon>Streptophyta</taxon>
        <taxon>Embryophyta</taxon>
        <taxon>Tracheophyta</taxon>
        <taxon>Spermatophyta</taxon>
        <taxon>Magnoliopsida</taxon>
        <taxon>eudicotyledons</taxon>
        <taxon>Gunneridae</taxon>
        <taxon>Pentapetalae</taxon>
        <taxon>rosids</taxon>
        <taxon>fabids</taxon>
        <taxon>Malpighiales</taxon>
        <taxon>Salicaceae</taxon>
        <taxon>Saliceae</taxon>
        <taxon>Salix</taxon>
    </lineage>
</organism>
<keyword evidence="2" id="KW-0324">Glycolysis</keyword>
<dbReference type="AlphaFoldDB" id="A0A6N2KGQ0"/>
<name>A0A6N2KGQ0_SALVM</name>
<dbReference type="Gene3D" id="3.40.50.460">
    <property type="entry name" value="Phosphofructokinase domain"/>
    <property type="match status" value="1"/>
</dbReference>
<dbReference type="PANTHER" id="PTHR43650:SF1">
    <property type="entry name" value="PYROPHOSPHATE--FRUCTOSE 6-PHOSPHATE 1-PHOSPHOTRANSFERASE SUBUNIT BETA 2"/>
    <property type="match status" value="1"/>
</dbReference>
<dbReference type="GO" id="GO:0003872">
    <property type="term" value="F:6-phosphofructokinase activity"/>
    <property type="evidence" value="ECO:0007669"/>
    <property type="project" value="InterPro"/>
</dbReference>
<evidence type="ECO:0008006" key="4">
    <source>
        <dbReference type="Google" id="ProtNLM"/>
    </source>
</evidence>
<sequence>MGDVESGLGRYSGDLGCGSEKNQRGGLLNYLKILTVVRLMGRAASHITLKCALHTHPNITIIGEEMLLLI</sequence>